<feature type="domain" description="GH10" evidence="6">
    <location>
        <begin position="61"/>
        <end position="432"/>
    </location>
</feature>
<dbReference type="GO" id="GO:0031176">
    <property type="term" value="F:endo-1,4-beta-xylanase activity"/>
    <property type="evidence" value="ECO:0007669"/>
    <property type="project" value="UniProtKB-EC"/>
</dbReference>
<keyword evidence="7" id="KW-0858">Xylan degradation</keyword>
<evidence type="ECO:0000256" key="3">
    <source>
        <dbReference type="ARBA" id="ARBA00023295"/>
    </source>
</evidence>
<dbReference type="InterPro" id="IPR001000">
    <property type="entry name" value="GH10_dom"/>
</dbReference>
<dbReference type="PRINTS" id="PR00134">
    <property type="entry name" value="GLHYDRLASE10"/>
</dbReference>
<dbReference type="PANTHER" id="PTHR31490">
    <property type="entry name" value="GLYCOSYL HYDROLASE"/>
    <property type="match status" value="1"/>
</dbReference>
<dbReference type="SMART" id="SM00633">
    <property type="entry name" value="Glyco_10"/>
    <property type="match status" value="1"/>
</dbReference>
<dbReference type="PROSITE" id="PS51760">
    <property type="entry name" value="GH10_2"/>
    <property type="match status" value="1"/>
</dbReference>
<dbReference type="SUPFAM" id="SSF51445">
    <property type="entry name" value="(Trans)glycosidases"/>
    <property type="match status" value="1"/>
</dbReference>
<dbReference type="GO" id="GO:0045493">
    <property type="term" value="P:xylan catabolic process"/>
    <property type="evidence" value="ECO:0007669"/>
    <property type="project" value="UniProtKB-KW"/>
</dbReference>
<dbReference type="InterPro" id="IPR017853">
    <property type="entry name" value="GH"/>
</dbReference>
<reference evidence="7" key="1">
    <citation type="submission" date="2017-12" db="EMBL/GenBank/DDBJ databases">
        <title>Uncultured bacterium Ad_142_N07 contig2 genomic sequence.</title>
        <authorList>
            <person name="Lee K.-T."/>
            <person name="Kim J.-Y."/>
            <person name="Kim Y.-J."/>
            <person name="Ahn J.-H."/>
            <person name="Park M.-N."/>
            <person name="Kim J.-H."/>
            <person name="Kim T.-H."/>
        </authorList>
    </citation>
    <scope>NUCLEOTIDE SEQUENCE</scope>
</reference>
<dbReference type="AlphaFoldDB" id="A0A3S7I567"/>
<evidence type="ECO:0000313" key="7">
    <source>
        <dbReference type="EMBL" id="AUZ20632.1"/>
    </source>
</evidence>
<keyword evidence="4 5" id="KW-0624">Polysaccharide degradation</keyword>
<organism evidence="7">
    <name type="scientific">uncultured bacterium Ad_142_N07</name>
    <dbReference type="NCBI Taxonomy" id="1489286"/>
    <lineage>
        <taxon>Bacteria</taxon>
        <taxon>environmental samples</taxon>
    </lineage>
</organism>
<evidence type="ECO:0000256" key="4">
    <source>
        <dbReference type="ARBA" id="ARBA00023326"/>
    </source>
</evidence>
<proteinExistence type="inferred from homology"/>
<sequence length="436" mass="49021">MSISKFSGKQWIFSWNYGIILVQQSAKEDNESMKKMIAWLSVITLLLLSPAAALAQEEEDYESLASLAAAYGFKLGAPLSYGQMVDHAYQDFVAKHFNSITTTNEMKAYSLLDQSASRKTEDGMPAMDYRKADQMVAWARKNGIAVRGHTLVWDAYMNDWFFREGYSMNAPYADQETIKARTESYITQVITHFEEKFPGVVYCWDVVNEAVGDNAGEYKPADARHLRTKRNGGDNLFQKYMGDDYVELAFLYAKNAVEALGADTKLYYNDYNAYFGDKAKAIRALAKSVNSYAADEEGNPRQLMDGIGMQGYIGGYGTQDGCLIDSHVDMIKNEILNYAAMGLEVQITEMAVRNFDPAQADKHTAFYAKLFTMFTSLCQDGETPLKAVSIWGLTDNPNEPKGTYVYNLNSPYGGLVTETYQYKDAFKQVYAVLKQE</sequence>
<dbReference type="Gene3D" id="3.20.20.80">
    <property type="entry name" value="Glycosidases"/>
    <property type="match status" value="1"/>
</dbReference>
<evidence type="ECO:0000256" key="2">
    <source>
        <dbReference type="ARBA" id="ARBA00023277"/>
    </source>
</evidence>
<evidence type="ECO:0000256" key="5">
    <source>
        <dbReference type="RuleBase" id="RU361174"/>
    </source>
</evidence>
<keyword evidence="1 5" id="KW-0378">Hydrolase</keyword>
<dbReference type="InterPro" id="IPR044846">
    <property type="entry name" value="GH10"/>
</dbReference>
<comment type="catalytic activity">
    <reaction evidence="5">
        <text>Endohydrolysis of (1-&gt;4)-beta-D-xylosidic linkages in xylans.</text>
        <dbReference type="EC" id="3.2.1.8"/>
    </reaction>
</comment>
<dbReference type="PANTHER" id="PTHR31490:SF90">
    <property type="entry name" value="ENDO-1,4-BETA-XYLANASE A"/>
    <property type="match status" value="1"/>
</dbReference>
<keyword evidence="2 5" id="KW-0119">Carbohydrate metabolism</keyword>
<comment type="similarity">
    <text evidence="5">Belongs to the glycosyl hydrolase 10 (cellulase F) family.</text>
</comment>
<dbReference type="EC" id="3.2.1.8" evidence="5"/>
<dbReference type="Pfam" id="PF00331">
    <property type="entry name" value="Glyco_hydro_10"/>
    <property type="match status" value="1"/>
</dbReference>
<evidence type="ECO:0000259" key="6">
    <source>
        <dbReference type="PROSITE" id="PS51760"/>
    </source>
</evidence>
<name>A0A3S7I567_9BACT</name>
<dbReference type="EMBL" id="MG719279">
    <property type="protein sequence ID" value="AUZ20632.1"/>
    <property type="molecule type" value="Genomic_DNA"/>
</dbReference>
<keyword evidence="3 5" id="KW-0326">Glycosidase</keyword>
<protein>
    <recommendedName>
        <fullName evidence="5">Beta-xylanase</fullName>
        <ecNumber evidence="5">3.2.1.8</ecNumber>
    </recommendedName>
</protein>
<evidence type="ECO:0000256" key="1">
    <source>
        <dbReference type="ARBA" id="ARBA00022801"/>
    </source>
</evidence>
<accession>A0A3S7I567</accession>